<accession>A0ABR4IQG5</accession>
<protein>
    <submittedName>
        <fullName evidence="1">Uncharacterized protein</fullName>
    </submittedName>
</protein>
<keyword evidence="2" id="KW-1185">Reference proteome</keyword>
<evidence type="ECO:0000313" key="1">
    <source>
        <dbReference type="EMBL" id="KAL2829916.1"/>
    </source>
</evidence>
<gene>
    <name evidence="1" type="ORF">BDW59DRAFT_158677</name>
</gene>
<proteinExistence type="predicted"/>
<dbReference type="Proteomes" id="UP001610335">
    <property type="component" value="Unassembled WGS sequence"/>
</dbReference>
<name>A0ABR4IQG5_9EURO</name>
<reference evidence="1 2" key="1">
    <citation type="submission" date="2024-07" db="EMBL/GenBank/DDBJ databases">
        <title>Section-level genome sequencing and comparative genomics of Aspergillus sections Usti and Cavernicolus.</title>
        <authorList>
            <consortium name="Lawrence Berkeley National Laboratory"/>
            <person name="Nybo J.L."/>
            <person name="Vesth T.C."/>
            <person name="Theobald S."/>
            <person name="Frisvad J.C."/>
            <person name="Larsen T.O."/>
            <person name="Kjaerboelling I."/>
            <person name="Rothschild-Mancinelli K."/>
            <person name="Lyhne E.K."/>
            <person name="Kogle M.E."/>
            <person name="Barry K."/>
            <person name="Clum A."/>
            <person name="Na H."/>
            <person name="Ledsgaard L."/>
            <person name="Lin J."/>
            <person name="Lipzen A."/>
            <person name="Kuo A."/>
            <person name="Riley R."/>
            <person name="Mondo S."/>
            <person name="LaButti K."/>
            <person name="Haridas S."/>
            <person name="Pangalinan J."/>
            <person name="Salamov A.A."/>
            <person name="Simmons B.A."/>
            <person name="Magnuson J.K."/>
            <person name="Chen J."/>
            <person name="Drula E."/>
            <person name="Henrissat B."/>
            <person name="Wiebenga A."/>
            <person name="Lubbers R.J."/>
            <person name="Gomes A.C."/>
            <person name="Makela M.R."/>
            <person name="Stajich J."/>
            <person name="Grigoriev I.V."/>
            <person name="Mortensen U.H."/>
            <person name="De vries R.P."/>
            <person name="Baker S.E."/>
            <person name="Andersen M.R."/>
        </authorList>
    </citation>
    <scope>NUCLEOTIDE SEQUENCE [LARGE SCALE GENOMIC DNA]</scope>
    <source>
        <strain evidence="1 2">CBS 600.67</strain>
    </source>
</reference>
<dbReference type="EMBL" id="JBFXLS010000014">
    <property type="protein sequence ID" value="KAL2829916.1"/>
    <property type="molecule type" value="Genomic_DNA"/>
</dbReference>
<comment type="caution">
    <text evidence="1">The sequence shown here is derived from an EMBL/GenBank/DDBJ whole genome shotgun (WGS) entry which is preliminary data.</text>
</comment>
<evidence type="ECO:0000313" key="2">
    <source>
        <dbReference type="Proteomes" id="UP001610335"/>
    </source>
</evidence>
<sequence>MLCTHDPRLLNTIFAFKDVIRRMYNCQNIGMDILMLQLKHSSSEGEVEANILPQAWDDTLEIFRDEQNKNYSLHVVFEPVDDPETSIYESTEAPPEAQTFFDTQNMEVQLNASRIRRRALN</sequence>
<organism evidence="1 2">
    <name type="scientific">Aspergillus cavernicola</name>
    <dbReference type="NCBI Taxonomy" id="176166"/>
    <lineage>
        <taxon>Eukaryota</taxon>
        <taxon>Fungi</taxon>
        <taxon>Dikarya</taxon>
        <taxon>Ascomycota</taxon>
        <taxon>Pezizomycotina</taxon>
        <taxon>Eurotiomycetes</taxon>
        <taxon>Eurotiomycetidae</taxon>
        <taxon>Eurotiales</taxon>
        <taxon>Aspergillaceae</taxon>
        <taxon>Aspergillus</taxon>
        <taxon>Aspergillus subgen. Nidulantes</taxon>
    </lineage>
</organism>